<comment type="subcellular location">
    <subcellularLocation>
        <location evidence="1">Periplasm</location>
    </subcellularLocation>
</comment>
<reference evidence="7 8" key="1">
    <citation type="journal article" date="2017" name="Antonie Van Leeuwenhoek">
        <title>Rhizobium rhizosphaerae sp. nov., a novel species isolated from rice rhizosphere.</title>
        <authorList>
            <person name="Zhao J.J."/>
            <person name="Zhang J."/>
            <person name="Zhang R.J."/>
            <person name="Zhang C.W."/>
            <person name="Yin H.Q."/>
            <person name="Zhang X.X."/>
        </authorList>
    </citation>
    <scope>NUCLEOTIDE SEQUENCE [LARGE SCALE GENOMIC DNA]</scope>
    <source>
        <strain evidence="7 8">BSs20135</strain>
    </source>
</reference>
<evidence type="ECO:0000256" key="6">
    <source>
        <dbReference type="SAM" id="SignalP"/>
    </source>
</evidence>
<evidence type="ECO:0000256" key="2">
    <source>
        <dbReference type="ARBA" id="ARBA00008441"/>
    </source>
</evidence>
<protein>
    <recommendedName>
        <fullName evidence="9">Zinc resistance-associated protein</fullName>
    </recommendedName>
</protein>
<dbReference type="InterPro" id="IPR052211">
    <property type="entry name" value="Cpx_auxiliary_protein"/>
</dbReference>
<dbReference type="Proteomes" id="UP000006327">
    <property type="component" value="Unassembled WGS sequence"/>
</dbReference>
<dbReference type="EMBL" id="BAEO01000068">
    <property type="protein sequence ID" value="GAC22105.1"/>
    <property type="molecule type" value="Genomic_DNA"/>
</dbReference>
<dbReference type="PANTHER" id="PTHR38102">
    <property type="entry name" value="PERIPLASMIC CHAPERONE SPY"/>
    <property type="match status" value="1"/>
</dbReference>
<evidence type="ECO:0000256" key="3">
    <source>
        <dbReference type="ARBA" id="ARBA00022729"/>
    </source>
</evidence>
<evidence type="ECO:0000256" key="5">
    <source>
        <dbReference type="SAM" id="MobiDB-lite"/>
    </source>
</evidence>
<dbReference type="Pfam" id="PF07813">
    <property type="entry name" value="LTXXQ"/>
    <property type="match status" value="2"/>
</dbReference>
<dbReference type="InterPro" id="IPR012899">
    <property type="entry name" value="LTXXQ"/>
</dbReference>
<dbReference type="STRING" id="493475.GARC_5170"/>
<feature type="compositionally biased region" description="Basic residues" evidence="5">
    <location>
        <begin position="257"/>
        <end position="273"/>
    </location>
</feature>
<evidence type="ECO:0000313" key="8">
    <source>
        <dbReference type="Proteomes" id="UP000006327"/>
    </source>
</evidence>
<proteinExistence type="inferred from homology"/>
<comment type="similarity">
    <text evidence="2">Belongs to the CpxP/Spy family.</text>
</comment>
<dbReference type="eggNOG" id="COG3678">
    <property type="taxonomic scope" value="Bacteria"/>
</dbReference>
<evidence type="ECO:0000313" key="7">
    <source>
        <dbReference type="EMBL" id="GAC22105.1"/>
    </source>
</evidence>
<feature type="region of interest" description="Disordered" evidence="5">
    <location>
        <begin position="248"/>
        <end position="273"/>
    </location>
</feature>
<dbReference type="GO" id="GO:0030288">
    <property type="term" value="C:outer membrane-bounded periplasmic space"/>
    <property type="evidence" value="ECO:0007669"/>
    <property type="project" value="TreeGrafter"/>
</dbReference>
<dbReference type="GO" id="GO:0051082">
    <property type="term" value="F:unfolded protein binding"/>
    <property type="evidence" value="ECO:0007669"/>
    <property type="project" value="TreeGrafter"/>
</dbReference>
<feature type="signal peptide" evidence="6">
    <location>
        <begin position="1"/>
        <end position="29"/>
    </location>
</feature>
<name>K6ZFB8_9ALTE</name>
<evidence type="ECO:0000256" key="4">
    <source>
        <dbReference type="ARBA" id="ARBA00022764"/>
    </source>
</evidence>
<evidence type="ECO:0008006" key="9">
    <source>
        <dbReference type="Google" id="ProtNLM"/>
    </source>
</evidence>
<keyword evidence="4" id="KW-0574">Periplasm</keyword>
<feature type="chain" id="PRO_5003898332" description="Zinc resistance-associated protein" evidence="6">
    <location>
        <begin position="30"/>
        <end position="273"/>
    </location>
</feature>
<dbReference type="PANTHER" id="PTHR38102:SF1">
    <property type="entry name" value="PERIPLASMIC CHAPERONE SPY"/>
    <property type="match status" value="1"/>
</dbReference>
<keyword evidence="8" id="KW-1185">Reference proteome</keyword>
<keyword evidence="3 6" id="KW-0732">Signal</keyword>
<accession>K6ZFB8</accession>
<gene>
    <name evidence="7" type="ORF">GARC_5170</name>
</gene>
<organism evidence="7 8">
    <name type="scientific">Paraglaciecola arctica BSs20135</name>
    <dbReference type="NCBI Taxonomy" id="493475"/>
    <lineage>
        <taxon>Bacteria</taxon>
        <taxon>Pseudomonadati</taxon>
        <taxon>Pseudomonadota</taxon>
        <taxon>Gammaproteobacteria</taxon>
        <taxon>Alteromonadales</taxon>
        <taxon>Alteromonadaceae</taxon>
        <taxon>Paraglaciecola</taxon>
    </lineage>
</organism>
<sequence length="273" mass="30808">MSKFKTLVKTTLTPIALCLSLATAVPAIAHKSHHQKNDGMRQILSELSLTDTQKQDIRQVLKQSREDRDLFLTDAKSPQTELRNLIQSTAWDQTAVESAITQNQAAKQEKALQRAINKNQVWNLLTETQQAEFVAQLETRMAKHDAKSSKGERKGKRKGNKLKRLDFTEEQLAAVKAIKTAEKESGEAIKAKLKTFKQAERALVQSPNFSLEAWQVLNSEYQADFVTMGLLRSKSKHDIWNIMTPAQQAKALEKSGKGKHHKKGKKGNKKNRQ</sequence>
<dbReference type="RefSeq" id="WP_007625721.1">
    <property type="nucleotide sequence ID" value="NZ_BAEO01000068.1"/>
</dbReference>
<feature type="region of interest" description="Disordered" evidence="5">
    <location>
        <begin position="142"/>
        <end position="162"/>
    </location>
</feature>
<feature type="compositionally biased region" description="Basic residues" evidence="5">
    <location>
        <begin position="153"/>
        <end position="162"/>
    </location>
</feature>
<comment type="caution">
    <text evidence="7">The sequence shown here is derived from an EMBL/GenBank/DDBJ whole genome shotgun (WGS) entry which is preliminary data.</text>
</comment>
<dbReference type="OrthoDB" id="6385201at2"/>
<dbReference type="AlphaFoldDB" id="K6ZFB8"/>
<evidence type="ECO:0000256" key="1">
    <source>
        <dbReference type="ARBA" id="ARBA00004418"/>
    </source>
</evidence>
<feature type="compositionally biased region" description="Basic and acidic residues" evidence="5">
    <location>
        <begin position="142"/>
        <end position="152"/>
    </location>
</feature>
<dbReference type="Gene3D" id="1.20.120.1490">
    <property type="match status" value="2"/>
</dbReference>